<dbReference type="InterPro" id="IPR025830">
    <property type="entry name" value="DNA_bnd_dom_ovate"/>
</dbReference>
<name>A0A9Q0R040_9MAGN</name>
<dbReference type="AlphaFoldDB" id="A0A9Q0R040"/>
<gene>
    <name evidence="9" type="ORF">NE237_009243</name>
</gene>
<dbReference type="InterPro" id="IPR006458">
    <property type="entry name" value="Ovate_C"/>
</dbReference>
<reference evidence="9" key="1">
    <citation type="journal article" date="2023" name="Plant J.">
        <title>The genome of the king protea, Protea cynaroides.</title>
        <authorList>
            <person name="Chang J."/>
            <person name="Duong T.A."/>
            <person name="Schoeman C."/>
            <person name="Ma X."/>
            <person name="Roodt D."/>
            <person name="Barker N."/>
            <person name="Li Z."/>
            <person name="Van de Peer Y."/>
            <person name="Mizrachi E."/>
        </authorList>
    </citation>
    <scope>NUCLEOTIDE SEQUENCE</scope>
    <source>
        <tissue evidence="9">Young leaves</tissue>
    </source>
</reference>
<comment type="subcellular location">
    <subcellularLocation>
        <location evidence="1 6">Nucleus</location>
    </subcellularLocation>
</comment>
<evidence type="ECO:0000256" key="6">
    <source>
        <dbReference type="RuleBase" id="RU367028"/>
    </source>
</evidence>
<feature type="compositionally biased region" description="Low complexity" evidence="7">
    <location>
        <begin position="116"/>
        <end position="127"/>
    </location>
</feature>
<dbReference type="Pfam" id="PF13724">
    <property type="entry name" value="DNA_binding_2"/>
    <property type="match status" value="1"/>
</dbReference>
<feature type="region of interest" description="Disordered" evidence="7">
    <location>
        <begin position="48"/>
        <end position="152"/>
    </location>
</feature>
<dbReference type="PANTHER" id="PTHR33057">
    <property type="entry name" value="TRANSCRIPTION REPRESSOR OFP7-RELATED"/>
    <property type="match status" value="1"/>
</dbReference>
<organism evidence="9 10">
    <name type="scientific">Protea cynaroides</name>
    <dbReference type="NCBI Taxonomy" id="273540"/>
    <lineage>
        <taxon>Eukaryota</taxon>
        <taxon>Viridiplantae</taxon>
        <taxon>Streptophyta</taxon>
        <taxon>Embryophyta</taxon>
        <taxon>Tracheophyta</taxon>
        <taxon>Spermatophyta</taxon>
        <taxon>Magnoliopsida</taxon>
        <taxon>Proteales</taxon>
        <taxon>Proteaceae</taxon>
        <taxon>Protea</taxon>
    </lineage>
</organism>
<evidence type="ECO:0000256" key="7">
    <source>
        <dbReference type="SAM" id="MobiDB-lite"/>
    </source>
</evidence>
<dbReference type="OrthoDB" id="1928390at2759"/>
<dbReference type="PANTHER" id="PTHR33057:SF82">
    <property type="entry name" value="TRANSCRIPTION REPRESSOR OFP5"/>
    <property type="match status" value="1"/>
</dbReference>
<dbReference type="Pfam" id="PF04844">
    <property type="entry name" value="Ovate"/>
    <property type="match status" value="1"/>
</dbReference>
<keyword evidence="5 6" id="KW-0539">Nucleus</keyword>
<dbReference type="EMBL" id="JAMYWD010000002">
    <property type="protein sequence ID" value="KAJ4978463.1"/>
    <property type="molecule type" value="Genomic_DNA"/>
</dbReference>
<sequence>MGNHRFRLSDMMPNAWFYKLRDMSRSRTHHNNTSNNHPLLTVKKKQQPFTATPPQMQTKLSGPRNSYYFPSETRESEKFCNSSPINPKASDIHFADPPRRSSSASTRRGTKRRTIRSSSKLLTSSVSAGCNCRPDSATEKSVSLSPPRSSTDHDFDVVPAPDPFDGLVSCSSSCSCTVSSSATDVIIDMDHQKSPPRKFDTLDGFDSISKLELRPILTKPARFTEMINDLKKKDSKITEQPAKFRNSAKLEERTANAPHGSLSVKIVRDETAKTIREQKPTPVHVRRSSAYSSPGVKLRVNSPRIASKKIQAYSRKMSVAATSSRKSISDSFAVVKSSFDPQKDFRESMVDMIVENNIRASKDLEDLLACYLCLNSNEYHDLIVKVFEQIWFDLSPP</sequence>
<dbReference type="PROSITE" id="PS51754">
    <property type="entry name" value="OVATE"/>
    <property type="match status" value="1"/>
</dbReference>
<evidence type="ECO:0000259" key="8">
    <source>
        <dbReference type="PROSITE" id="PS51754"/>
    </source>
</evidence>
<feature type="compositionally biased region" description="Polar residues" evidence="7">
    <location>
        <begin position="48"/>
        <end position="64"/>
    </location>
</feature>
<evidence type="ECO:0000256" key="2">
    <source>
        <dbReference type="ARBA" id="ARBA00022491"/>
    </source>
</evidence>
<proteinExistence type="predicted"/>
<dbReference type="GO" id="GO:0045892">
    <property type="term" value="P:negative regulation of DNA-templated transcription"/>
    <property type="evidence" value="ECO:0007669"/>
    <property type="project" value="UniProtKB-UniRule"/>
</dbReference>
<dbReference type="GO" id="GO:0005634">
    <property type="term" value="C:nucleus"/>
    <property type="evidence" value="ECO:0007669"/>
    <property type="project" value="UniProtKB-SubCell"/>
</dbReference>
<evidence type="ECO:0000256" key="3">
    <source>
        <dbReference type="ARBA" id="ARBA00023015"/>
    </source>
</evidence>
<keyword evidence="10" id="KW-1185">Reference proteome</keyword>
<accession>A0A9Q0R040</accession>
<comment type="function">
    <text evidence="6">Transcriptional repressor that regulates multiple aspects of plant growth and development.</text>
</comment>
<evidence type="ECO:0000256" key="5">
    <source>
        <dbReference type="ARBA" id="ARBA00023242"/>
    </source>
</evidence>
<protein>
    <recommendedName>
        <fullName evidence="6">Transcription repressor</fullName>
    </recommendedName>
    <alternativeName>
        <fullName evidence="6">Ovate family protein</fullName>
    </alternativeName>
</protein>
<comment type="caution">
    <text evidence="9">The sequence shown here is derived from an EMBL/GenBank/DDBJ whole genome shotgun (WGS) entry which is preliminary data.</text>
</comment>
<evidence type="ECO:0000313" key="9">
    <source>
        <dbReference type="EMBL" id="KAJ4978463.1"/>
    </source>
</evidence>
<evidence type="ECO:0000256" key="4">
    <source>
        <dbReference type="ARBA" id="ARBA00023163"/>
    </source>
</evidence>
<evidence type="ECO:0000313" key="10">
    <source>
        <dbReference type="Proteomes" id="UP001141806"/>
    </source>
</evidence>
<keyword evidence="4 6" id="KW-0804">Transcription</keyword>
<evidence type="ECO:0000256" key="1">
    <source>
        <dbReference type="ARBA" id="ARBA00004123"/>
    </source>
</evidence>
<keyword evidence="2 6" id="KW-0678">Repressor</keyword>
<dbReference type="Proteomes" id="UP001141806">
    <property type="component" value="Unassembled WGS sequence"/>
</dbReference>
<dbReference type="InterPro" id="IPR038933">
    <property type="entry name" value="Ovate"/>
</dbReference>
<feature type="compositionally biased region" description="Basic and acidic residues" evidence="7">
    <location>
        <begin position="90"/>
        <end position="99"/>
    </location>
</feature>
<keyword evidence="3 6" id="KW-0805">Transcription regulation</keyword>
<feature type="compositionally biased region" description="Polar residues" evidence="7">
    <location>
        <begin position="139"/>
        <end position="149"/>
    </location>
</feature>
<dbReference type="NCBIfam" id="TIGR01568">
    <property type="entry name" value="A_thal_3678"/>
    <property type="match status" value="1"/>
</dbReference>
<dbReference type="GO" id="GO:0003677">
    <property type="term" value="F:DNA binding"/>
    <property type="evidence" value="ECO:0007669"/>
    <property type="project" value="InterPro"/>
</dbReference>
<feature type="domain" description="OVATE" evidence="8">
    <location>
        <begin position="334"/>
        <end position="393"/>
    </location>
</feature>